<dbReference type="Proteomes" id="UP000018817">
    <property type="component" value="Unassembled WGS sequence"/>
</dbReference>
<reference evidence="1 2" key="2">
    <citation type="submission" date="2013-11" db="EMBL/GenBank/DDBJ databases">
        <title>The Genome Sequence of Phytophthora parasitica INRA-310.</title>
        <authorList>
            <consortium name="The Broad Institute Genomics Platform"/>
            <person name="Russ C."/>
            <person name="Tyler B."/>
            <person name="Panabieres F."/>
            <person name="Shan W."/>
            <person name="Tripathy S."/>
            <person name="Grunwald N."/>
            <person name="Machado M."/>
            <person name="Johnson C.S."/>
            <person name="Arredondo F."/>
            <person name="Hong C."/>
            <person name="Coffey M."/>
            <person name="Young S.K."/>
            <person name="Zeng Q."/>
            <person name="Gargeya S."/>
            <person name="Fitzgerald M."/>
            <person name="Abouelleil A."/>
            <person name="Alvarado L."/>
            <person name="Chapman S.B."/>
            <person name="Gainer-Dewar J."/>
            <person name="Goldberg J."/>
            <person name="Griggs A."/>
            <person name="Gujja S."/>
            <person name="Hansen M."/>
            <person name="Howarth C."/>
            <person name="Imamovic A."/>
            <person name="Ireland A."/>
            <person name="Larimer J."/>
            <person name="McCowan C."/>
            <person name="Murphy C."/>
            <person name="Pearson M."/>
            <person name="Poon T.W."/>
            <person name="Priest M."/>
            <person name="Roberts A."/>
            <person name="Saif S."/>
            <person name="Shea T."/>
            <person name="Sykes S."/>
            <person name="Wortman J."/>
            <person name="Nusbaum C."/>
            <person name="Birren B."/>
        </authorList>
    </citation>
    <scope>NUCLEOTIDE SEQUENCE [LARGE SCALE GENOMIC DNA]</scope>
    <source>
        <strain evidence="1 2">INRA-310</strain>
    </source>
</reference>
<dbReference type="VEuPathDB" id="FungiDB:PPTG_18739"/>
<gene>
    <name evidence="1" type="ORF">PPTG_18739</name>
</gene>
<dbReference type="RefSeq" id="XP_008915225.1">
    <property type="nucleotide sequence ID" value="XM_008916977.1"/>
</dbReference>
<evidence type="ECO:0000313" key="2">
    <source>
        <dbReference type="Proteomes" id="UP000018817"/>
    </source>
</evidence>
<protein>
    <submittedName>
        <fullName evidence="1">Uncharacterized protein</fullName>
    </submittedName>
</protein>
<sequence length="79" mass="8918">METDTVMMEWLLVKSYTTQRRKRLRNAADKTILKEKSAIGATEKTLELAPELGVIGKREIEATINFLDTPHAPLRGLAH</sequence>
<dbReference type="EMBL" id="KI669652">
    <property type="protein sequence ID" value="ETM99488.1"/>
    <property type="molecule type" value="Genomic_DNA"/>
</dbReference>
<evidence type="ECO:0000313" key="1">
    <source>
        <dbReference type="EMBL" id="ETM99488.1"/>
    </source>
</evidence>
<name>W2PGX8_PHYN3</name>
<organism evidence="1 2">
    <name type="scientific">Phytophthora nicotianae (strain INRA-310)</name>
    <name type="common">Phytophthora parasitica</name>
    <dbReference type="NCBI Taxonomy" id="761204"/>
    <lineage>
        <taxon>Eukaryota</taxon>
        <taxon>Sar</taxon>
        <taxon>Stramenopiles</taxon>
        <taxon>Oomycota</taxon>
        <taxon>Peronosporomycetes</taxon>
        <taxon>Peronosporales</taxon>
        <taxon>Peronosporaceae</taxon>
        <taxon>Phytophthora</taxon>
    </lineage>
</organism>
<reference evidence="2" key="1">
    <citation type="submission" date="2011-12" db="EMBL/GenBank/DDBJ databases">
        <authorList>
            <consortium name="The Broad Institute Genome Sequencing Platform"/>
            <person name="Russ C."/>
            <person name="Tyler B."/>
            <person name="Panabieres F."/>
            <person name="Shan W."/>
            <person name="Tripathy S."/>
            <person name="Grunwald N."/>
            <person name="Machado M."/>
            <person name="Young S.K."/>
            <person name="Zeng Q."/>
            <person name="Gargeya S."/>
            <person name="Fitzgerald M."/>
            <person name="Haas B."/>
            <person name="Abouelleil A."/>
            <person name="Alvarado L."/>
            <person name="Arachchi H.M."/>
            <person name="Berlin A."/>
            <person name="Chapman S.B."/>
            <person name="Gearin G."/>
            <person name="Goldberg J."/>
            <person name="Griggs A."/>
            <person name="Gujja S."/>
            <person name="Hansen M."/>
            <person name="Heiman D."/>
            <person name="Howarth C."/>
            <person name="Larimer J."/>
            <person name="Lui A."/>
            <person name="MacDonald P.J.P."/>
            <person name="McCowen C."/>
            <person name="Montmayeur A."/>
            <person name="Murphy C."/>
            <person name="Neiman D."/>
            <person name="Pearson M."/>
            <person name="Priest M."/>
            <person name="Roberts A."/>
            <person name="Saif S."/>
            <person name="Shea T."/>
            <person name="Sisk P."/>
            <person name="Stolte C."/>
            <person name="Sykes S."/>
            <person name="Wortman J."/>
            <person name="Nusbaum C."/>
            <person name="Birren B."/>
        </authorList>
    </citation>
    <scope>NUCLEOTIDE SEQUENCE [LARGE SCALE GENOMIC DNA]</scope>
    <source>
        <strain evidence="2">INRA-310</strain>
    </source>
</reference>
<dbReference type="AlphaFoldDB" id="W2PGX8"/>
<proteinExistence type="predicted"/>
<accession>W2PGX8</accession>
<dbReference type="GeneID" id="20187580"/>